<evidence type="ECO:0000313" key="2">
    <source>
        <dbReference type="EMBL" id="KRM08281.1"/>
    </source>
</evidence>
<gene>
    <name evidence="2" type="ORF">FC89_GL001619</name>
</gene>
<name>A0A0R1VYU4_9LACO</name>
<dbReference type="PATRIC" id="fig|1423750.3.peg.1662"/>
<dbReference type="PANTHER" id="PTHR38451">
    <property type="entry name" value="TRNA (ADENINE(22)-N(1))-METHYLTRANSFERASE"/>
    <property type="match status" value="1"/>
</dbReference>
<evidence type="ECO:0008006" key="4">
    <source>
        <dbReference type="Google" id="ProtNLM"/>
    </source>
</evidence>
<accession>A0A0R1VYU4</accession>
<feature type="transmembrane region" description="Helical" evidence="1">
    <location>
        <begin position="6"/>
        <end position="26"/>
    </location>
</feature>
<dbReference type="Gene3D" id="3.40.50.150">
    <property type="entry name" value="Vaccinia Virus protein VP39"/>
    <property type="match status" value="1"/>
</dbReference>
<keyword evidence="1" id="KW-0472">Membrane</keyword>
<dbReference type="SUPFAM" id="SSF53335">
    <property type="entry name" value="S-adenosyl-L-methionine-dependent methyltransferases"/>
    <property type="match status" value="1"/>
</dbReference>
<dbReference type="GO" id="GO:0160105">
    <property type="term" value="F:tRNA (adenine(22)-N1)-methyltransferase activity"/>
    <property type="evidence" value="ECO:0007669"/>
    <property type="project" value="InterPro"/>
</dbReference>
<evidence type="ECO:0000313" key="3">
    <source>
        <dbReference type="Proteomes" id="UP000051451"/>
    </source>
</evidence>
<dbReference type="STRING" id="1423750.FC89_GL001619"/>
<organism evidence="2 3">
    <name type="scientific">Liquorilactobacillus ghanensis DSM 18630</name>
    <dbReference type="NCBI Taxonomy" id="1423750"/>
    <lineage>
        <taxon>Bacteria</taxon>
        <taxon>Bacillati</taxon>
        <taxon>Bacillota</taxon>
        <taxon>Bacilli</taxon>
        <taxon>Lactobacillales</taxon>
        <taxon>Lactobacillaceae</taxon>
        <taxon>Liquorilactobacillus</taxon>
    </lineage>
</organism>
<dbReference type="EMBL" id="AZGB01000001">
    <property type="protein sequence ID" value="KRM08281.1"/>
    <property type="molecule type" value="Genomic_DNA"/>
</dbReference>
<dbReference type="Proteomes" id="UP000051451">
    <property type="component" value="Unassembled WGS sequence"/>
</dbReference>
<dbReference type="PANTHER" id="PTHR38451:SF1">
    <property type="entry name" value="TRNA (ADENINE(22)-N(1))-METHYLTRANSFERASE"/>
    <property type="match status" value="1"/>
</dbReference>
<dbReference type="PIRSF" id="PIRSF018637">
    <property type="entry name" value="TrmK"/>
    <property type="match status" value="1"/>
</dbReference>
<reference evidence="2 3" key="1">
    <citation type="journal article" date="2015" name="Genome Announc.">
        <title>Expanding the biotechnology potential of lactobacilli through comparative genomics of 213 strains and associated genera.</title>
        <authorList>
            <person name="Sun Z."/>
            <person name="Harris H.M."/>
            <person name="McCann A."/>
            <person name="Guo C."/>
            <person name="Argimon S."/>
            <person name="Zhang W."/>
            <person name="Yang X."/>
            <person name="Jeffery I.B."/>
            <person name="Cooney J.C."/>
            <person name="Kagawa T.F."/>
            <person name="Liu W."/>
            <person name="Song Y."/>
            <person name="Salvetti E."/>
            <person name="Wrobel A."/>
            <person name="Rasinkangas P."/>
            <person name="Parkhill J."/>
            <person name="Rea M.C."/>
            <person name="O'Sullivan O."/>
            <person name="Ritari J."/>
            <person name="Douillard F.P."/>
            <person name="Paul Ross R."/>
            <person name="Yang R."/>
            <person name="Briner A.E."/>
            <person name="Felis G.E."/>
            <person name="de Vos W.M."/>
            <person name="Barrangou R."/>
            <person name="Klaenhammer T.R."/>
            <person name="Caufield P.W."/>
            <person name="Cui Y."/>
            <person name="Zhang H."/>
            <person name="O'Toole P.W."/>
        </authorList>
    </citation>
    <scope>NUCLEOTIDE SEQUENCE [LARGE SCALE GENOMIC DNA]</scope>
    <source>
        <strain evidence="2 3">DSM 18630</strain>
    </source>
</reference>
<sequence>MIKKAILSLISNWNLFVIRLLAFISWKRFFSGFKSAIIYNKDFKGSWTVDMDAYHLSQRLQTVAGYVLPGARLADIGSDHAYLPANLALNGKIATAIAGEVVTGPFENAVQEIHGLQLEKKIHVRQADGLAAIHSGEIIDVITICGMGGSLICQILAAGFEQLGKRPRLILQPNVNEAGVRKWLEINCYQIVAEEIIAEAGHIYEIIVADPTATAIALSEKAKMFGPLLLQERSAVFLEKWQQEQIKLQHVLKQMQQAQTEPLTKERLLQQKINMIEEVLHD</sequence>
<evidence type="ECO:0000256" key="1">
    <source>
        <dbReference type="SAM" id="Phobius"/>
    </source>
</evidence>
<keyword evidence="1" id="KW-1133">Transmembrane helix</keyword>
<dbReference type="AlphaFoldDB" id="A0A0R1VYU4"/>
<keyword evidence="1" id="KW-0812">Transmembrane</keyword>
<keyword evidence="3" id="KW-1185">Reference proteome</keyword>
<protein>
    <recommendedName>
        <fullName evidence="4">SAM-dependent methyltransferase</fullName>
    </recommendedName>
</protein>
<dbReference type="Pfam" id="PF04816">
    <property type="entry name" value="TrmK"/>
    <property type="match status" value="1"/>
</dbReference>
<dbReference type="InterPro" id="IPR029063">
    <property type="entry name" value="SAM-dependent_MTases_sf"/>
</dbReference>
<proteinExistence type="predicted"/>
<dbReference type="Gene3D" id="1.10.287.1890">
    <property type="match status" value="1"/>
</dbReference>
<dbReference type="InterPro" id="IPR006901">
    <property type="entry name" value="TrmK"/>
</dbReference>
<comment type="caution">
    <text evidence="2">The sequence shown here is derived from an EMBL/GenBank/DDBJ whole genome shotgun (WGS) entry which is preliminary data.</text>
</comment>